<dbReference type="RefSeq" id="WP_064450493.1">
    <property type="nucleotide sequence ID" value="NZ_CP015600.1"/>
</dbReference>
<evidence type="ECO:0000313" key="2">
    <source>
        <dbReference type="EMBL" id="ANF84054.1"/>
    </source>
</evidence>
<proteinExistence type="predicted"/>
<reference evidence="2 3" key="1">
    <citation type="submission" date="2016-05" db="EMBL/GenBank/DDBJ databases">
        <title>Complete genome sequence of Pseudomonas antarctica PAMC 27494.</title>
        <authorList>
            <person name="Lee J."/>
        </authorList>
    </citation>
    <scope>NUCLEOTIDE SEQUENCE [LARGE SCALE GENOMIC DNA]</scope>
    <source>
        <strain evidence="2 3">PAMC 27494</strain>
    </source>
</reference>
<evidence type="ECO:0000313" key="3">
    <source>
        <dbReference type="Proteomes" id="UP000077829"/>
    </source>
</evidence>
<dbReference type="PATRIC" id="fig|219572.3.peg.624"/>
<protein>
    <submittedName>
        <fullName evidence="2">Uncharacterized protein</fullName>
    </submittedName>
</protein>
<evidence type="ECO:0000256" key="1">
    <source>
        <dbReference type="SAM" id="MobiDB-lite"/>
    </source>
</evidence>
<dbReference type="Proteomes" id="UP000077829">
    <property type="component" value="Chromosome"/>
</dbReference>
<dbReference type="AlphaFoldDB" id="A0A172YV90"/>
<feature type="region of interest" description="Disordered" evidence="1">
    <location>
        <begin position="29"/>
        <end position="52"/>
    </location>
</feature>
<dbReference type="KEGG" id="panr:A7J50_0609"/>
<name>A0A172YV90_9PSED</name>
<accession>A0A172YV90</accession>
<organism evidence="2 3">
    <name type="scientific">Pseudomonas antarctica</name>
    <dbReference type="NCBI Taxonomy" id="219572"/>
    <lineage>
        <taxon>Bacteria</taxon>
        <taxon>Pseudomonadati</taxon>
        <taxon>Pseudomonadota</taxon>
        <taxon>Gammaproteobacteria</taxon>
        <taxon>Pseudomonadales</taxon>
        <taxon>Pseudomonadaceae</taxon>
        <taxon>Pseudomonas</taxon>
    </lineage>
</organism>
<gene>
    <name evidence="2" type="ORF">A7J50_0609</name>
</gene>
<dbReference type="EMBL" id="CP015600">
    <property type="protein sequence ID" value="ANF84054.1"/>
    <property type="molecule type" value="Genomic_DNA"/>
</dbReference>
<sequence>MGTNIVFILGALLVVGLIVAATMRAAKAKKSPPPSDVVAEPAIQTPPITPGTGEWAIKPGSDTPATLPELPVSTAVEVWNQTGFQVFVTQQGIRATLSPQGRTLMNNGVALTITPASPDDTLRSVALEEASTETSTVYSLIVR</sequence>